<dbReference type="NCBIfam" id="TIGR03732">
    <property type="entry name" value="lanti_perm_MutE"/>
    <property type="match status" value="1"/>
</dbReference>
<dbReference type="CDD" id="cd21807">
    <property type="entry name" value="ABC-2_lan_permease_MutE_EpiE-like"/>
    <property type="match status" value="1"/>
</dbReference>
<keyword evidence="1" id="KW-1133">Transmembrane helix</keyword>
<keyword evidence="5" id="KW-1185">Reference proteome</keyword>
<dbReference type="AlphaFoldDB" id="R2NTH6"/>
<comment type="caution">
    <text evidence="2">The sequence shown here is derived from an EMBL/GenBank/DDBJ whole genome shotgun (WGS) entry which is preliminary data.</text>
</comment>
<organism evidence="2 4">
    <name type="scientific">Enterococcus malodoratus ATCC 43197</name>
    <dbReference type="NCBI Taxonomy" id="1158601"/>
    <lineage>
        <taxon>Bacteria</taxon>
        <taxon>Bacillati</taxon>
        <taxon>Bacillota</taxon>
        <taxon>Bacilli</taxon>
        <taxon>Lactobacillales</taxon>
        <taxon>Enterococcaceae</taxon>
        <taxon>Enterococcus</taxon>
    </lineage>
</organism>
<feature type="transmembrane region" description="Helical" evidence="1">
    <location>
        <begin position="213"/>
        <end position="232"/>
    </location>
</feature>
<keyword evidence="1" id="KW-0812">Transmembrane</keyword>
<dbReference type="eggNOG" id="COG4200">
    <property type="taxonomic scope" value="Bacteria"/>
</dbReference>
<evidence type="ECO:0000256" key="1">
    <source>
        <dbReference type="SAM" id="Phobius"/>
    </source>
</evidence>
<gene>
    <name evidence="3" type="ORF">I585_02321</name>
    <name evidence="2" type="ORF">UAI_03139</name>
</gene>
<evidence type="ECO:0000313" key="4">
    <source>
        <dbReference type="Proteomes" id="UP000013783"/>
    </source>
</evidence>
<dbReference type="EMBL" id="AJAK01000020">
    <property type="protein sequence ID" value="EOH75337.1"/>
    <property type="molecule type" value="Genomic_DNA"/>
</dbReference>
<feature type="transmembrane region" description="Helical" evidence="1">
    <location>
        <begin position="154"/>
        <end position="179"/>
    </location>
</feature>
<proteinExistence type="predicted"/>
<dbReference type="Proteomes" id="UP000014148">
    <property type="component" value="Unassembled WGS sequence"/>
</dbReference>
<dbReference type="InterPro" id="IPR021205">
    <property type="entry name" value="Lanti_perm_SpaE/MutE/EpiE-like"/>
</dbReference>
<reference evidence="3 5" key="2">
    <citation type="submission" date="2013-03" db="EMBL/GenBank/DDBJ databases">
        <title>The Genome Sequence of Enterococcus malodoratus ATCC_43197 (PacBio/Illumina hybrid assembly).</title>
        <authorList>
            <consortium name="The Broad Institute Genomics Platform"/>
            <consortium name="The Broad Institute Genome Sequencing Center for Infectious Disease"/>
            <person name="Earl A."/>
            <person name="Russ C."/>
            <person name="Gilmore M."/>
            <person name="Surin D."/>
            <person name="Walker B."/>
            <person name="Young S."/>
            <person name="Zeng Q."/>
            <person name="Gargeya S."/>
            <person name="Fitzgerald M."/>
            <person name="Haas B."/>
            <person name="Abouelleil A."/>
            <person name="Allen A.W."/>
            <person name="Alvarado L."/>
            <person name="Arachchi H.M."/>
            <person name="Berlin A.M."/>
            <person name="Chapman S.B."/>
            <person name="Gainer-Dewar J."/>
            <person name="Goldberg J."/>
            <person name="Griggs A."/>
            <person name="Gujja S."/>
            <person name="Hansen M."/>
            <person name="Howarth C."/>
            <person name="Imamovic A."/>
            <person name="Ireland A."/>
            <person name="Larimer J."/>
            <person name="McCowan C."/>
            <person name="Murphy C."/>
            <person name="Pearson M."/>
            <person name="Poon T.W."/>
            <person name="Priest M."/>
            <person name="Roberts A."/>
            <person name="Saif S."/>
            <person name="Shea T."/>
            <person name="Sisk P."/>
            <person name="Sykes S."/>
            <person name="Wortman J."/>
            <person name="Nusbaum C."/>
            <person name="Birren B."/>
        </authorList>
    </citation>
    <scope>NUCLEOTIDE SEQUENCE [LARGE SCALE GENOMIC DNA]</scope>
    <source>
        <strain evidence="3 5">ATCC 43197</strain>
    </source>
</reference>
<accession>R2NTH6</accession>
<evidence type="ECO:0000313" key="5">
    <source>
        <dbReference type="Proteomes" id="UP000014148"/>
    </source>
</evidence>
<protein>
    <submittedName>
        <fullName evidence="2">MutE/EpiE family lantibiotic protection ABC transporter permease subunit</fullName>
    </submittedName>
</protein>
<dbReference type="OrthoDB" id="9776525at2"/>
<dbReference type="RefSeq" id="WP_010741939.1">
    <property type="nucleotide sequence ID" value="NZ_KB946251.1"/>
</dbReference>
<feature type="transmembrane region" description="Helical" evidence="1">
    <location>
        <begin position="21"/>
        <end position="40"/>
    </location>
</feature>
<dbReference type="PATRIC" id="fig|1158601.3.peg.3109"/>
<feature type="transmembrane region" description="Helical" evidence="1">
    <location>
        <begin position="96"/>
        <end position="117"/>
    </location>
</feature>
<reference evidence="2 4" key="1">
    <citation type="submission" date="2013-02" db="EMBL/GenBank/DDBJ databases">
        <title>The Genome Sequence of Enterococcus malodoratus ATCC_43197.</title>
        <authorList>
            <consortium name="The Broad Institute Genome Sequencing Platform"/>
            <consortium name="The Broad Institute Genome Sequencing Center for Infectious Disease"/>
            <person name="Earl A.M."/>
            <person name="Gilmore M.S."/>
            <person name="Lebreton F."/>
            <person name="Walker B."/>
            <person name="Young S.K."/>
            <person name="Zeng Q."/>
            <person name="Gargeya S."/>
            <person name="Fitzgerald M."/>
            <person name="Haas B."/>
            <person name="Abouelleil A."/>
            <person name="Alvarado L."/>
            <person name="Arachchi H.M."/>
            <person name="Berlin A.M."/>
            <person name="Chapman S.B."/>
            <person name="Dewar J."/>
            <person name="Goldberg J."/>
            <person name="Griggs A."/>
            <person name="Gujja S."/>
            <person name="Hansen M."/>
            <person name="Howarth C."/>
            <person name="Imamovic A."/>
            <person name="Larimer J."/>
            <person name="McCowan C."/>
            <person name="Murphy C."/>
            <person name="Neiman D."/>
            <person name="Pearson M."/>
            <person name="Priest M."/>
            <person name="Roberts A."/>
            <person name="Saif S."/>
            <person name="Shea T."/>
            <person name="Sisk P."/>
            <person name="Sykes S."/>
            <person name="Wortman J."/>
            <person name="Nusbaum C."/>
            <person name="Birren B."/>
        </authorList>
    </citation>
    <scope>NUCLEOTIDE SEQUENCE [LARGE SCALE GENOMIC DNA]</scope>
    <source>
        <strain evidence="2 4">ATCC 43197</strain>
    </source>
</reference>
<keyword evidence="1" id="KW-0472">Membrane</keyword>
<name>R2NTH6_9ENTE</name>
<evidence type="ECO:0000313" key="2">
    <source>
        <dbReference type="EMBL" id="EOH75337.1"/>
    </source>
</evidence>
<sequence>MGRLIQAELLKGRRSFGRKGLVIFPLLVSGMAIFLMGGQFTQIGAYNWWYMLLLPMVAALICINLIDSDKQLSFFNVNVVPISAAKIWRGKIWTGILYLLFGNGLVFGLTTISGIFFTAQYPIWRGLLAGLVLTLSWAWQIPFGLFVAARFNSIVTFISFLFLNIVCSIQTVAGGNLWYLPFAIAPRVMTPILGINPNGVPLEVGSPLHDTSVIVPGLIITSILFIVGYLLTTRWFAKGRYSHERA</sequence>
<evidence type="ECO:0000313" key="3">
    <source>
        <dbReference type="EMBL" id="EOT66800.1"/>
    </source>
</evidence>
<dbReference type="EMBL" id="ASWA01000003">
    <property type="protein sequence ID" value="EOT66800.1"/>
    <property type="molecule type" value="Genomic_DNA"/>
</dbReference>
<feature type="transmembrane region" description="Helical" evidence="1">
    <location>
        <begin position="123"/>
        <end position="147"/>
    </location>
</feature>
<dbReference type="STRING" id="71451.RV07_GL001492"/>
<feature type="transmembrane region" description="Helical" evidence="1">
    <location>
        <begin position="46"/>
        <end position="66"/>
    </location>
</feature>
<dbReference type="Proteomes" id="UP000013783">
    <property type="component" value="Unassembled WGS sequence"/>
</dbReference>